<sequence>MSQSRLLTLLLVLCLRFTQAFDCGSDPVQNALAEMVVKVDCPARLGAFNNCCSAHDRCYAAKGGRARCDDIFCDCIQQAGNVNMQCQAHGRNFCGMVRNFGAVAYANGKRRK</sequence>
<keyword evidence="3" id="KW-1185">Reference proteome</keyword>
<proteinExistence type="predicted"/>
<gene>
    <name evidence="2" type="ORF">MSPICULIGERA_LOCUS12002</name>
</gene>
<dbReference type="EMBL" id="CATQJA010002621">
    <property type="protein sequence ID" value="CAJ0573649.1"/>
    <property type="molecule type" value="Genomic_DNA"/>
</dbReference>
<evidence type="ECO:0000256" key="1">
    <source>
        <dbReference type="SAM" id="SignalP"/>
    </source>
</evidence>
<dbReference type="PANTHER" id="PTHR34228">
    <property type="entry name" value="PROTEIN CBG09474-RELATED"/>
    <property type="match status" value="1"/>
</dbReference>
<name>A0AA36CQW6_9BILA</name>
<feature type="signal peptide" evidence="1">
    <location>
        <begin position="1"/>
        <end position="20"/>
    </location>
</feature>
<protein>
    <submittedName>
        <fullName evidence="2">Uncharacterized protein</fullName>
    </submittedName>
</protein>
<dbReference type="SUPFAM" id="SSF48619">
    <property type="entry name" value="Phospholipase A2, PLA2"/>
    <property type="match status" value="1"/>
</dbReference>
<reference evidence="2" key="1">
    <citation type="submission" date="2023-06" db="EMBL/GenBank/DDBJ databases">
        <authorList>
            <person name="Delattre M."/>
        </authorList>
    </citation>
    <scope>NUCLEOTIDE SEQUENCE</scope>
    <source>
        <strain evidence="2">AF72</strain>
    </source>
</reference>
<evidence type="ECO:0000313" key="3">
    <source>
        <dbReference type="Proteomes" id="UP001177023"/>
    </source>
</evidence>
<dbReference type="InterPro" id="IPR036444">
    <property type="entry name" value="PLipase_A2_dom_sf"/>
</dbReference>
<dbReference type="GO" id="GO:0004623">
    <property type="term" value="F:phospholipase A2 activity"/>
    <property type="evidence" value="ECO:0007669"/>
    <property type="project" value="InterPro"/>
</dbReference>
<keyword evidence="1" id="KW-0732">Signal</keyword>
<dbReference type="InterPro" id="IPR053322">
    <property type="entry name" value="PLA2-like"/>
</dbReference>
<comment type="caution">
    <text evidence="2">The sequence shown here is derived from an EMBL/GenBank/DDBJ whole genome shotgun (WGS) entry which is preliminary data.</text>
</comment>
<evidence type="ECO:0000313" key="2">
    <source>
        <dbReference type="EMBL" id="CAJ0573649.1"/>
    </source>
</evidence>
<organism evidence="2 3">
    <name type="scientific">Mesorhabditis spiculigera</name>
    <dbReference type="NCBI Taxonomy" id="96644"/>
    <lineage>
        <taxon>Eukaryota</taxon>
        <taxon>Metazoa</taxon>
        <taxon>Ecdysozoa</taxon>
        <taxon>Nematoda</taxon>
        <taxon>Chromadorea</taxon>
        <taxon>Rhabditida</taxon>
        <taxon>Rhabditina</taxon>
        <taxon>Rhabditomorpha</taxon>
        <taxon>Rhabditoidea</taxon>
        <taxon>Rhabditidae</taxon>
        <taxon>Mesorhabditinae</taxon>
        <taxon>Mesorhabditis</taxon>
    </lineage>
</organism>
<dbReference type="GO" id="GO:0050482">
    <property type="term" value="P:arachidonate secretion"/>
    <property type="evidence" value="ECO:0007669"/>
    <property type="project" value="InterPro"/>
</dbReference>
<feature type="chain" id="PRO_5041270282" evidence="1">
    <location>
        <begin position="21"/>
        <end position="112"/>
    </location>
</feature>
<dbReference type="Proteomes" id="UP001177023">
    <property type="component" value="Unassembled WGS sequence"/>
</dbReference>
<dbReference type="GO" id="GO:0006644">
    <property type="term" value="P:phospholipid metabolic process"/>
    <property type="evidence" value="ECO:0007669"/>
    <property type="project" value="InterPro"/>
</dbReference>
<accession>A0AA36CQW6</accession>
<dbReference type="AlphaFoldDB" id="A0AA36CQW6"/>
<feature type="non-terminal residue" evidence="2">
    <location>
        <position position="112"/>
    </location>
</feature>